<organism evidence="1 2">
    <name type="scientific">Microvirga puerhi</name>
    <dbReference type="NCBI Taxonomy" id="2876078"/>
    <lineage>
        <taxon>Bacteria</taxon>
        <taxon>Pseudomonadati</taxon>
        <taxon>Pseudomonadota</taxon>
        <taxon>Alphaproteobacteria</taxon>
        <taxon>Hyphomicrobiales</taxon>
        <taxon>Methylobacteriaceae</taxon>
        <taxon>Microvirga</taxon>
    </lineage>
</organism>
<accession>A0ABS7VI58</accession>
<dbReference type="EMBL" id="JAIRBM010000001">
    <property type="protein sequence ID" value="MBZ6074707.1"/>
    <property type="molecule type" value="Genomic_DNA"/>
</dbReference>
<evidence type="ECO:0000313" key="1">
    <source>
        <dbReference type="EMBL" id="MBZ6074707.1"/>
    </source>
</evidence>
<name>A0ABS7VI58_9HYPH</name>
<keyword evidence="2" id="KW-1185">Reference proteome</keyword>
<proteinExistence type="predicted"/>
<sequence>MRALLLLGATLCIAGCMSRSDPLTREPNYVAAQIYQNPAQGNDTFGGGALPPRIGGPM</sequence>
<gene>
    <name evidence="1" type="ORF">K9B37_00130</name>
</gene>
<reference evidence="1 2" key="1">
    <citation type="submission" date="2021-09" db="EMBL/GenBank/DDBJ databases">
        <title>The complete genome sequence of a new microorganism.</title>
        <authorList>
            <person name="Zi Z."/>
        </authorList>
    </citation>
    <scope>NUCLEOTIDE SEQUENCE [LARGE SCALE GENOMIC DNA]</scope>
    <source>
        <strain evidence="1 2">WGZ8</strain>
    </source>
</reference>
<comment type="caution">
    <text evidence="1">The sequence shown here is derived from an EMBL/GenBank/DDBJ whole genome shotgun (WGS) entry which is preliminary data.</text>
</comment>
<dbReference type="RefSeq" id="WP_224310770.1">
    <property type="nucleotide sequence ID" value="NZ_JAIRBM010000001.1"/>
</dbReference>
<protein>
    <submittedName>
        <fullName evidence="1">Uncharacterized protein</fullName>
    </submittedName>
</protein>
<dbReference type="Proteomes" id="UP000704176">
    <property type="component" value="Unassembled WGS sequence"/>
</dbReference>
<evidence type="ECO:0000313" key="2">
    <source>
        <dbReference type="Proteomes" id="UP000704176"/>
    </source>
</evidence>